<dbReference type="EMBL" id="SAXA01000009">
    <property type="protein sequence ID" value="RXQ92933.1"/>
    <property type="molecule type" value="Genomic_DNA"/>
</dbReference>
<dbReference type="Proteomes" id="UP000289703">
    <property type="component" value="Unassembled WGS sequence"/>
</dbReference>
<feature type="transmembrane region" description="Helical" evidence="1">
    <location>
        <begin position="90"/>
        <end position="108"/>
    </location>
</feature>
<dbReference type="OrthoDB" id="772265at2"/>
<dbReference type="InterPro" id="IPR032508">
    <property type="entry name" value="FecR_C"/>
</dbReference>
<dbReference type="InterPro" id="IPR006860">
    <property type="entry name" value="FecR"/>
</dbReference>
<evidence type="ECO:0000259" key="3">
    <source>
        <dbReference type="Pfam" id="PF16344"/>
    </source>
</evidence>
<feature type="domain" description="Protein FecR C-terminal" evidence="3">
    <location>
        <begin position="318"/>
        <end position="387"/>
    </location>
</feature>
<dbReference type="GO" id="GO:0016989">
    <property type="term" value="F:sigma factor antagonist activity"/>
    <property type="evidence" value="ECO:0007669"/>
    <property type="project" value="TreeGrafter"/>
</dbReference>
<dbReference type="AlphaFoldDB" id="A0A4Q1JK92"/>
<evidence type="ECO:0000313" key="4">
    <source>
        <dbReference type="EMBL" id="RXQ92933.1"/>
    </source>
</evidence>
<dbReference type="Pfam" id="PF16344">
    <property type="entry name" value="FecR_C"/>
    <property type="match status" value="1"/>
</dbReference>
<evidence type="ECO:0000256" key="1">
    <source>
        <dbReference type="SAM" id="Phobius"/>
    </source>
</evidence>
<dbReference type="Gene3D" id="3.55.50.30">
    <property type="match status" value="1"/>
</dbReference>
<organism evidence="4 5">
    <name type="scientific">Ancylomarina salipaludis</name>
    <dbReference type="NCBI Taxonomy" id="2501299"/>
    <lineage>
        <taxon>Bacteria</taxon>
        <taxon>Pseudomonadati</taxon>
        <taxon>Bacteroidota</taxon>
        <taxon>Bacteroidia</taxon>
        <taxon>Marinilabiliales</taxon>
        <taxon>Marinifilaceae</taxon>
        <taxon>Ancylomarina</taxon>
    </lineage>
</organism>
<accession>A0A4Q1JK92</accession>
<dbReference type="PANTHER" id="PTHR30273">
    <property type="entry name" value="PERIPLASMIC SIGNAL SENSOR AND SIGMA FACTOR ACTIVATOR FECR-RELATED"/>
    <property type="match status" value="1"/>
</dbReference>
<sequence>MNQLNSSFKIAELISKRLKGKLSLEESHILDEWKYDSKENLDLYHKLSKNPETNFFKNEEQLEKVKKEEIWHKINTNLQEKKTRKIRTEFLKYAASIIVIGISTFFIINSIPNKPTNQTAHISPGKNQALLMRDKGETIILDEFVKLKEEGLEISNTEGHLIYTNDNKITNKEKITYNSLIIPKGGEYNLTLSDGTKIWLNSNSKLKYPTKFSGKERLVELEGEAFFDVSKNKDFPFVVKMNDFQIKVLGTSFNVNAYNDEKEIITTLVEGRVEVKDQLRNQKEILLPNDQFCINKYNGDFKKTHVDTEIYTAWKNGRLVFQNERLEDIMIRLSRWYNVEVFFLNNESKDLKFTGDLARYEDFNNVLEMIEFTDKVKFSIKNRSVLVEKLN</sequence>
<dbReference type="PANTHER" id="PTHR30273:SF2">
    <property type="entry name" value="PROTEIN FECR"/>
    <property type="match status" value="1"/>
</dbReference>
<name>A0A4Q1JK92_9BACT</name>
<feature type="domain" description="FecR protein" evidence="2">
    <location>
        <begin position="183"/>
        <end position="274"/>
    </location>
</feature>
<proteinExistence type="predicted"/>
<keyword evidence="1" id="KW-1133">Transmembrane helix</keyword>
<reference evidence="4 5" key="1">
    <citation type="submission" date="2019-01" db="EMBL/GenBank/DDBJ databases">
        <title>Ancylomarina salipaludis sp. nov., isolated from a salt marsh.</title>
        <authorList>
            <person name="Yoon J.-H."/>
        </authorList>
    </citation>
    <scope>NUCLEOTIDE SEQUENCE [LARGE SCALE GENOMIC DNA]</scope>
    <source>
        <strain evidence="4 5">SHSM-M15</strain>
    </source>
</reference>
<dbReference type="InterPro" id="IPR012373">
    <property type="entry name" value="Ferrdict_sens_TM"/>
</dbReference>
<keyword evidence="5" id="KW-1185">Reference proteome</keyword>
<comment type="caution">
    <text evidence="4">The sequence shown here is derived from an EMBL/GenBank/DDBJ whole genome shotgun (WGS) entry which is preliminary data.</text>
</comment>
<dbReference type="Pfam" id="PF04773">
    <property type="entry name" value="FecR"/>
    <property type="match status" value="1"/>
</dbReference>
<keyword evidence="1" id="KW-0472">Membrane</keyword>
<dbReference type="RefSeq" id="WP_129254664.1">
    <property type="nucleotide sequence ID" value="NZ_SAXA01000009.1"/>
</dbReference>
<dbReference type="Gene3D" id="2.60.120.1440">
    <property type="match status" value="1"/>
</dbReference>
<keyword evidence="1" id="KW-0812">Transmembrane</keyword>
<evidence type="ECO:0000313" key="5">
    <source>
        <dbReference type="Proteomes" id="UP000289703"/>
    </source>
</evidence>
<gene>
    <name evidence="4" type="ORF">EO244_10675</name>
</gene>
<evidence type="ECO:0000259" key="2">
    <source>
        <dbReference type="Pfam" id="PF04773"/>
    </source>
</evidence>
<protein>
    <submittedName>
        <fullName evidence="4">FecR family protein</fullName>
    </submittedName>
</protein>
<dbReference type="FunFam" id="2.60.120.1440:FF:000001">
    <property type="entry name" value="Putative anti-sigma factor"/>
    <property type="match status" value="1"/>
</dbReference>